<dbReference type="RefSeq" id="XP_033583115.1">
    <property type="nucleotide sequence ID" value="XM_033718829.1"/>
</dbReference>
<dbReference type="OrthoDB" id="10377586at2759"/>
<gene>
    <name evidence="2 4" type="ORF">BDZ99DRAFT_458048</name>
</gene>
<dbReference type="AlphaFoldDB" id="A0A6A6Z4T4"/>
<dbReference type="EMBL" id="MU003693">
    <property type="protein sequence ID" value="KAF2816151.1"/>
    <property type="molecule type" value="Genomic_DNA"/>
</dbReference>
<evidence type="ECO:0008006" key="5">
    <source>
        <dbReference type="Google" id="ProtNLM"/>
    </source>
</evidence>
<evidence type="ECO:0000313" key="3">
    <source>
        <dbReference type="Proteomes" id="UP000504636"/>
    </source>
</evidence>
<accession>A0A6A6Z4T4</accession>
<sequence length="330" mass="36398">MDPSTITSLVSRCTAIAHRVGWILVDLKDLEKRYVDVEVGITSLTSHLGNIRAMINRLSQRVEKGAVQTFELEKQFRSSLEACDLVIETIQSQVARALSSATPGLFKFGRKRKHLWDEGTVKEHQKQLNSQLQCLSIFIRAVQLSPIDQAAALRSQDTTAILTEARDDAAVFSGKPKSSAGRPDSAISMSSVYLNNNGAASNPHKGPLHALMRTRSTHQRNLSAIPERSVISEVDEELQDPKPNGTDGSRNSAARNHFKRWASSSKYQTNEPHALSVREDNRPQQGVPQNFNDPGFRNTPSPTPPDEEFGVDDLALSRPSSSYTLTEVDG</sequence>
<feature type="compositionally biased region" description="Polar residues" evidence="1">
    <location>
        <begin position="318"/>
        <end position="330"/>
    </location>
</feature>
<keyword evidence="3" id="KW-1185">Reference proteome</keyword>
<dbReference type="GeneID" id="54459722"/>
<feature type="compositionally biased region" description="Polar residues" evidence="1">
    <location>
        <begin position="283"/>
        <end position="292"/>
    </location>
</feature>
<name>A0A6A6Z4T4_9PEZI</name>
<feature type="region of interest" description="Disordered" evidence="1">
    <location>
        <begin position="218"/>
        <end position="330"/>
    </location>
</feature>
<feature type="compositionally biased region" description="Polar residues" evidence="1">
    <location>
        <begin position="262"/>
        <end position="271"/>
    </location>
</feature>
<dbReference type="Proteomes" id="UP000504636">
    <property type="component" value="Unplaced"/>
</dbReference>
<evidence type="ECO:0000313" key="2">
    <source>
        <dbReference type="EMBL" id="KAF2816151.1"/>
    </source>
</evidence>
<reference evidence="4" key="3">
    <citation type="submission" date="2025-04" db="UniProtKB">
        <authorList>
            <consortium name="RefSeq"/>
        </authorList>
    </citation>
    <scope>IDENTIFICATION</scope>
    <source>
        <strain evidence="4">CBS 304.34</strain>
    </source>
</reference>
<reference evidence="4" key="2">
    <citation type="submission" date="2020-04" db="EMBL/GenBank/DDBJ databases">
        <authorList>
            <consortium name="NCBI Genome Project"/>
        </authorList>
    </citation>
    <scope>NUCLEOTIDE SEQUENCE</scope>
    <source>
        <strain evidence="4">CBS 304.34</strain>
    </source>
</reference>
<evidence type="ECO:0000313" key="4">
    <source>
        <dbReference type="RefSeq" id="XP_033583115.1"/>
    </source>
</evidence>
<proteinExistence type="predicted"/>
<organism evidence="2">
    <name type="scientific">Mytilinidion resinicola</name>
    <dbReference type="NCBI Taxonomy" id="574789"/>
    <lineage>
        <taxon>Eukaryota</taxon>
        <taxon>Fungi</taxon>
        <taxon>Dikarya</taxon>
        <taxon>Ascomycota</taxon>
        <taxon>Pezizomycotina</taxon>
        <taxon>Dothideomycetes</taxon>
        <taxon>Pleosporomycetidae</taxon>
        <taxon>Mytilinidiales</taxon>
        <taxon>Mytilinidiaceae</taxon>
        <taxon>Mytilinidion</taxon>
    </lineage>
</organism>
<protein>
    <recommendedName>
        <fullName evidence="5">Fungal N-terminal domain-containing protein</fullName>
    </recommendedName>
</protein>
<evidence type="ECO:0000256" key="1">
    <source>
        <dbReference type="SAM" id="MobiDB-lite"/>
    </source>
</evidence>
<reference evidence="2 4" key="1">
    <citation type="journal article" date="2020" name="Stud. Mycol.">
        <title>101 Dothideomycetes genomes: a test case for predicting lifestyles and emergence of pathogens.</title>
        <authorList>
            <person name="Haridas S."/>
            <person name="Albert R."/>
            <person name="Binder M."/>
            <person name="Bloem J."/>
            <person name="Labutti K."/>
            <person name="Salamov A."/>
            <person name="Andreopoulos B."/>
            <person name="Baker S."/>
            <person name="Barry K."/>
            <person name="Bills G."/>
            <person name="Bluhm B."/>
            <person name="Cannon C."/>
            <person name="Castanera R."/>
            <person name="Culley D."/>
            <person name="Daum C."/>
            <person name="Ezra D."/>
            <person name="Gonzalez J."/>
            <person name="Henrissat B."/>
            <person name="Kuo A."/>
            <person name="Liang C."/>
            <person name="Lipzen A."/>
            <person name="Lutzoni F."/>
            <person name="Magnuson J."/>
            <person name="Mondo S."/>
            <person name="Nolan M."/>
            <person name="Ohm R."/>
            <person name="Pangilinan J."/>
            <person name="Park H.-J."/>
            <person name="Ramirez L."/>
            <person name="Alfaro M."/>
            <person name="Sun H."/>
            <person name="Tritt A."/>
            <person name="Yoshinaga Y."/>
            <person name="Zwiers L.-H."/>
            <person name="Turgeon B."/>
            <person name="Goodwin S."/>
            <person name="Spatafora J."/>
            <person name="Crous P."/>
            <person name="Grigoriev I."/>
        </authorList>
    </citation>
    <scope>NUCLEOTIDE SEQUENCE</scope>
    <source>
        <strain evidence="2 4">CBS 304.34</strain>
    </source>
</reference>